<evidence type="ECO:0000313" key="2">
    <source>
        <dbReference type="EMBL" id="AFZ34718.1"/>
    </source>
</evidence>
<gene>
    <name evidence="2" type="ordered locus">Sta7437_1147</name>
</gene>
<dbReference type="AlphaFoldDB" id="K9XQC6"/>
<sequence>MLQTANKFLFMIQVLNITLFIGIIFFLIIPSVVLLIECIASLFSQSDHSKKTNLAHPRTVVLVPAHNEAEQIESVLQKVLAQLNTQDRLVVIADNCHDETAALARSTGATVIERFNQEKRGKGYALDYGLKFIENDPPEVVVILDADCQIEPGTISSITRLAQDSGRPVQATYLMDQPDHPSLKDKISMFSLTVKNLVRLKGLNSLGWHSLLTGSGMAFPWSVISKVSLAGSKTTDDMQLTVDLAIAGDSPIFSQEALVTGRLMKNKHAQSQRMRWEHGHIEMILVEVPRLLKEFIKQRRIELLILALDIFVPPLSLLVMIWLIATFICSLAVTIGASLLPVAVALVAGCLIVAAVLLAWWQYGRNNLSLLSLIAIPFYVLSKIPIYLKFLVQPQSRWLRTERDG</sequence>
<evidence type="ECO:0000313" key="3">
    <source>
        <dbReference type="Proteomes" id="UP000010473"/>
    </source>
</evidence>
<proteinExistence type="predicted"/>
<accession>K9XQC6</accession>
<dbReference type="PATRIC" id="fig|111780.3.peg.1196"/>
<name>K9XQC6_STAC7</name>
<organism evidence="2 3">
    <name type="scientific">Stanieria cyanosphaera (strain ATCC 29371 / PCC 7437)</name>
    <dbReference type="NCBI Taxonomy" id="111780"/>
    <lineage>
        <taxon>Bacteria</taxon>
        <taxon>Bacillati</taxon>
        <taxon>Cyanobacteriota</taxon>
        <taxon>Cyanophyceae</taxon>
        <taxon>Pleurocapsales</taxon>
        <taxon>Dermocarpellaceae</taxon>
        <taxon>Stanieria</taxon>
    </lineage>
</organism>
<feature type="transmembrane region" description="Helical" evidence="1">
    <location>
        <begin position="368"/>
        <end position="388"/>
    </location>
</feature>
<dbReference type="InterPro" id="IPR050256">
    <property type="entry name" value="Glycosyltransferase_2"/>
</dbReference>
<dbReference type="HOGENOM" id="CLU_023978_1_2_3"/>
<dbReference type="EMBL" id="CP003653">
    <property type="protein sequence ID" value="AFZ34718.1"/>
    <property type="molecule type" value="Genomic_DNA"/>
</dbReference>
<feature type="transmembrane region" description="Helical" evidence="1">
    <location>
        <begin position="303"/>
        <end position="333"/>
    </location>
</feature>
<keyword evidence="1" id="KW-0472">Membrane</keyword>
<dbReference type="KEGG" id="scs:Sta7437_1147"/>
<dbReference type="STRING" id="111780.Sta7437_1147"/>
<dbReference type="PANTHER" id="PTHR48090">
    <property type="entry name" value="UNDECAPRENYL-PHOSPHATE 4-DEOXY-4-FORMAMIDO-L-ARABINOSE TRANSFERASE-RELATED"/>
    <property type="match status" value="1"/>
</dbReference>
<keyword evidence="1" id="KW-1133">Transmembrane helix</keyword>
<keyword evidence="3" id="KW-1185">Reference proteome</keyword>
<feature type="transmembrane region" description="Helical" evidence="1">
    <location>
        <begin position="20"/>
        <end position="43"/>
    </location>
</feature>
<dbReference type="CDD" id="cd06438">
    <property type="entry name" value="EpsO_like"/>
    <property type="match status" value="1"/>
</dbReference>
<dbReference type="PANTHER" id="PTHR48090:SF6">
    <property type="entry name" value="SLR5056 PROTEIN"/>
    <property type="match status" value="1"/>
</dbReference>
<dbReference type="Proteomes" id="UP000010473">
    <property type="component" value="Chromosome"/>
</dbReference>
<evidence type="ECO:0000256" key="1">
    <source>
        <dbReference type="SAM" id="Phobius"/>
    </source>
</evidence>
<dbReference type="SUPFAM" id="SSF53448">
    <property type="entry name" value="Nucleotide-diphospho-sugar transferases"/>
    <property type="match status" value="1"/>
</dbReference>
<keyword evidence="1" id="KW-0812">Transmembrane</keyword>
<reference evidence="3" key="1">
    <citation type="journal article" date="2013" name="Proc. Natl. Acad. Sci. U.S.A.">
        <title>Improving the coverage of the cyanobacterial phylum using diversity-driven genome sequencing.</title>
        <authorList>
            <person name="Shih P.M."/>
            <person name="Wu D."/>
            <person name="Latifi A."/>
            <person name="Axen S.D."/>
            <person name="Fewer D.P."/>
            <person name="Talla E."/>
            <person name="Calteau A."/>
            <person name="Cai F."/>
            <person name="Tandeau de Marsac N."/>
            <person name="Rippka R."/>
            <person name="Herdman M."/>
            <person name="Sivonen K."/>
            <person name="Coursin T."/>
            <person name="Laurent T."/>
            <person name="Goodwin L."/>
            <person name="Nolan M."/>
            <person name="Davenport K.W."/>
            <person name="Han C.S."/>
            <person name="Rubin E.M."/>
            <person name="Eisen J.A."/>
            <person name="Woyke T."/>
            <person name="Gugger M."/>
            <person name="Kerfeld C.A."/>
        </authorList>
    </citation>
    <scope>NUCLEOTIDE SEQUENCE [LARGE SCALE GENOMIC DNA]</scope>
    <source>
        <strain evidence="3">ATCC 29371 / PCC 7437</strain>
    </source>
</reference>
<dbReference type="Gene3D" id="3.90.550.10">
    <property type="entry name" value="Spore Coat Polysaccharide Biosynthesis Protein SpsA, Chain A"/>
    <property type="match status" value="1"/>
</dbReference>
<protein>
    <submittedName>
        <fullName evidence="2">Glycosyl transferase family 2</fullName>
    </submittedName>
</protein>
<feature type="transmembrane region" description="Helical" evidence="1">
    <location>
        <begin position="339"/>
        <end position="361"/>
    </location>
</feature>
<dbReference type="Pfam" id="PF13641">
    <property type="entry name" value="Glyco_tranf_2_3"/>
    <property type="match status" value="1"/>
</dbReference>
<dbReference type="InterPro" id="IPR029044">
    <property type="entry name" value="Nucleotide-diphossugar_trans"/>
</dbReference>
<dbReference type="eggNOG" id="COG1215">
    <property type="taxonomic scope" value="Bacteria"/>
</dbReference>
<keyword evidence="2" id="KW-0808">Transferase</keyword>
<dbReference type="GO" id="GO:0016740">
    <property type="term" value="F:transferase activity"/>
    <property type="evidence" value="ECO:0007669"/>
    <property type="project" value="UniProtKB-KW"/>
</dbReference>